<protein>
    <submittedName>
        <fullName evidence="1">Uncharacterized protein</fullName>
    </submittedName>
</protein>
<reference evidence="1" key="1">
    <citation type="submission" date="2019-12" db="EMBL/GenBank/DDBJ databases">
        <title>Genome sequencing and annotation of Brassica cretica.</title>
        <authorList>
            <person name="Studholme D.J."/>
            <person name="Sarris P."/>
        </authorList>
    </citation>
    <scope>NUCLEOTIDE SEQUENCE</scope>
    <source>
        <strain evidence="1">PFS-109/04</strain>
        <tissue evidence="1">Leaf</tissue>
    </source>
</reference>
<name>A0A8S9NZL3_BRACR</name>
<comment type="caution">
    <text evidence="1">The sequence shown here is derived from an EMBL/GenBank/DDBJ whole genome shotgun (WGS) entry which is preliminary data.</text>
</comment>
<gene>
    <name evidence="1" type="ORF">F2Q69_00007246</name>
</gene>
<sequence length="69" mass="8187">MLSSIILRDLFRKEVFKFWLYENRDELSVRARPNSDRCGVSGVGFVSSRDLIWYLARRLDPPELRDRAV</sequence>
<organism evidence="1 2">
    <name type="scientific">Brassica cretica</name>
    <name type="common">Mustard</name>
    <dbReference type="NCBI Taxonomy" id="69181"/>
    <lineage>
        <taxon>Eukaryota</taxon>
        <taxon>Viridiplantae</taxon>
        <taxon>Streptophyta</taxon>
        <taxon>Embryophyta</taxon>
        <taxon>Tracheophyta</taxon>
        <taxon>Spermatophyta</taxon>
        <taxon>Magnoliopsida</taxon>
        <taxon>eudicotyledons</taxon>
        <taxon>Gunneridae</taxon>
        <taxon>Pentapetalae</taxon>
        <taxon>rosids</taxon>
        <taxon>malvids</taxon>
        <taxon>Brassicales</taxon>
        <taxon>Brassicaceae</taxon>
        <taxon>Brassiceae</taxon>
        <taxon>Brassica</taxon>
    </lineage>
</organism>
<proteinExistence type="predicted"/>
<dbReference type="EMBL" id="QGKX02001521">
    <property type="protein sequence ID" value="KAF3506457.1"/>
    <property type="molecule type" value="Genomic_DNA"/>
</dbReference>
<accession>A0A8S9NZL3</accession>
<dbReference type="Proteomes" id="UP000712600">
    <property type="component" value="Unassembled WGS sequence"/>
</dbReference>
<dbReference type="AlphaFoldDB" id="A0A8S9NZL3"/>
<evidence type="ECO:0000313" key="2">
    <source>
        <dbReference type="Proteomes" id="UP000712600"/>
    </source>
</evidence>
<evidence type="ECO:0000313" key="1">
    <source>
        <dbReference type="EMBL" id="KAF3506457.1"/>
    </source>
</evidence>